<evidence type="ECO:0000259" key="4">
    <source>
        <dbReference type="PROSITE" id="PS51186"/>
    </source>
</evidence>
<dbReference type="GO" id="GO:0008999">
    <property type="term" value="F:protein-N-terminal-alanine acetyltransferase activity"/>
    <property type="evidence" value="ECO:0007669"/>
    <property type="project" value="TreeGrafter"/>
</dbReference>
<organism evidence="5 6">
    <name type="scientific">Subtercola boreus</name>
    <dbReference type="NCBI Taxonomy" id="120213"/>
    <lineage>
        <taxon>Bacteria</taxon>
        <taxon>Bacillati</taxon>
        <taxon>Actinomycetota</taxon>
        <taxon>Actinomycetes</taxon>
        <taxon>Micrococcales</taxon>
        <taxon>Microbacteriaceae</taxon>
        <taxon>Subtercola</taxon>
    </lineage>
</organism>
<reference evidence="5 6" key="1">
    <citation type="submission" date="2017-04" db="EMBL/GenBank/DDBJ databases">
        <title>Comparative genome analysis of Subtercola boreus.</title>
        <authorList>
            <person name="Cho Y.-J."/>
            <person name="Cho A."/>
            <person name="Kim O.-S."/>
            <person name="Lee J.-I."/>
        </authorList>
    </citation>
    <scope>NUCLEOTIDE SEQUENCE [LARGE SCALE GENOMIC DNA]</scope>
    <source>
        <strain evidence="5 6">K300</strain>
    </source>
</reference>
<dbReference type="AlphaFoldDB" id="A0A3E0VI71"/>
<accession>A0A3E0VI71</accession>
<dbReference type="InterPro" id="IPR016181">
    <property type="entry name" value="Acyl_CoA_acyltransferase"/>
</dbReference>
<name>A0A3E0VI71_9MICO</name>
<dbReference type="PANTHER" id="PTHR43792">
    <property type="entry name" value="GNAT FAMILY, PUTATIVE (AFU_ORTHOLOGUE AFUA_3G00765)-RELATED-RELATED"/>
    <property type="match status" value="1"/>
</dbReference>
<comment type="caution">
    <text evidence="5">The sequence shown here is derived from an EMBL/GenBank/DDBJ whole genome shotgun (WGS) entry which is preliminary data.</text>
</comment>
<gene>
    <name evidence="5" type="ORF">B7R54_07515</name>
</gene>
<dbReference type="PROSITE" id="PS51186">
    <property type="entry name" value="GNAT"/>
    <property type="match status" value="1"/>
</dbReference>
<dbReference type="RefSeq" id="WP_116414486.1">
    <property type="nucleotide sequence ID" value="NZ_NBWZ01000001.1"/>
</dbReference>
<feature type="domain" description="N-acetyltransferase" evidence="4">
    <location>
        <begin position="11"/>
        <end position="174"/>
    </location>
</feature>
<evidence type="ECO:0000313" key="5">
    <source>
        <dbReference type="EMBL" id="RFA09090.1"/>
    </source>
</evidence>
<dbReference type="OrthoDB" id="5242221at2"/>
<sequence>MLEQLNLVEGIDMRLLGLGDAKELAAAYSRNRDHLRRWEPSRQDAFFTEAWQFEDIAQRIASSDAGNGYSFGLFDGAAVVGRFTLAGIVRGPFQSAGLGYWVDGDYAGRGLATATVRTIIGMARDDLGLHRIEASTLPDNRPSQRVLLNAGFQKVGMAPQYLKIAGVWQDHNLYQTILHDQRPLKTVTFLARHT</sequence>
<dbReference type="Gene3D" id="3.40.630.30">
    <property type="match status" value="1"/>
</dbReference>
<dbReference type="Proteomes" id="UP000256486">
    <property type="component" value="Unassembled WGS sequence"/>
</dbReference>
<evidence type="ECO:0000256" key="1">
    <source>
        <dbReference type="ARBA" id="ARBA00022679"/>
    </source>
</evidence>
<dbReference type="GO" id="GO:0005737">
    <property type="term" value="C:cytoplasm"/>
    <property type="evidence" value="ECO:0007669"/>
    <property type="project" value="TreeGrafter"/>
</dbReference>
<comment type="similarity">
    <text evidence="3">Belongs to the acetyltransferase family. RimJ subfamily.</text>
</comment>
<proteinExistence type="inferred from homology"/>
<keyword evidence="6" id="KW-1185">Reference proteome</keyword>
<evidence type="ECO:0000313" key="6">
    <source>
        <dbReference type="Proteomes" id="UP000256486"/>
    </source>
</evidence>
<keyword evidence="1 5" id="KW-0808">Transferase</keyword>
<protein>
    <submittedName>
        <fullName evidence="5">GNAT family N-acetyltransferase</fullName>
    </submittedName>
</protein>
<keyword evidence="2" id="KW-0012">Acyltransferase</keyword>
<dbReference type="EMBL" id="NBWZ01000001">
    <property type="protein sequence ID" value="RFA09090.1"/>
    <property type="molecule type" value="Genomic_DNA"/>
</dbReference>
<dbReference type="PANTHER" id="PTHR43792:SF8">
    <property type="entry name" value="[RIBOSOMAL PROTEIN US5]-ALANINE N-ACETYLTRANSFERASE"/>
    <property type="match status" value="1"/>
</dbReference>
<evidence type="ECO:0000256" key="2">
    <source>
        <dbReference type="ARBA" id="ARBA00023315"/>
    </source>
</evidence>
<evidence type="ECO:0000256" key="3">
    <source>
        <dbReference type="ARBA" id="ARBA00038502"/>
    </source>
</evidence>
<dbReference type="InterPro" id="IPR051531">
    <property type="entry name" value="N-acetyltransferase"/>
</dbReference>
<dbReference type="SUPFAM" id="SSF55729">
    <property type="entry name" value="Acyl-CoA N-acyltransferases (Nat)"/>
    <property type="match status" value="1"/>
</dbReference>
<dbReference type="Pfam" id="PF13302">
    <property type="entry name" value="Acetyltransf_3"/>
    <property type="match status" value="1"/>
</dbReference>
<dbReference type="InterPro" id="IPR000182">
    <property type="entry name" value="GNAT_dom"/>
</dbReference>